<sequence length="179" mass="19854">MDKHQYSTLIKIFIATCFVYNYTCSAEDVSLRNYAKFSGKVGAGNFSYYSLQEAGDVTFVLKSILGDADIYVAQQKDLLNVADYELSSVTCGIDTVVVPASFSRPVHIGVYGHIHHTLSKYTLYAIVNGTDTNLILENISNDNFSNEGSSSDDNNSSFFSSFVWELLETLLQILLEVLL</sequence>
<protein>
    <submittedName>
        <fullName evidence="6">Uncharacterized protein</fullName>
    </submittedName>
</protein>
<dbReference type="EnsemblMetazoa" id="CLYHEMT013167.1">
    <property type="protein sequence ID" value="CLYHEMP013167.1"/>
    <property type="gene ID" value="CLYHEMG013167"/>
</dbReference>
<comment type="similarity">
    <text evidence="2">Belongs to the UPF0669 family.</text>
</comment>
<keyword evidence="4" id="KW-0732">Signal</keyword>
<evidence type="ECO:0000256" key="4">
    <source>
        <dbReference type="ARBA" id="ARBA00022729"/>
    </source>
</evidence>
<evidence type="ECO:0000313" key="7">
    <source>
        <dbReference type="Proteomes" id="UP000594262"/>
    </source>
</evidence>
<dbReference type="Proteomes" id="UP000594262">
    <property type="component" value="Unplaced"/>
</dbReference>
<comment type="subcellular location">
    <subcellularLocation>
        <location evidence="1">Secreted</location>
    </subcellularLocation>
</comment>
<dbReference type="RefSeq" id="XP_066913783.1">
    <property type="nucleotide sequence ID" value="XM_067057682.1"/>
</dbReference>
<dbReference type="AlphaFoldDB" id="A0A7M5WUL2"/>
<reference evidence="6" key="1">
    <citation type="submission" date="2021-01" db="UniProtKB">
        <authorList>
            <consortium name="EnsemblMetazoa"/>
        </authorList>
    </citation>
    <scope>IDENTIFICATION</scope>
</reference>
<keyword evidence="7" id="KW-1185">Reference proteome</keyword>
<keyword evidence="5" id="KW-0325">Glycoprotein</keyword>
<accession>A0A7M5WUL2</accession>
<dbReference type="PANTHER" id="PTHR31703">
    <property type="entry name" value="UPF0669 PROTEIN C6ORF120"/>
    <property type="match status" value="1"/>
</dbReference>
<dbReference type="Pfam" id="PF17065">
    <property type="entry name" value="UPF0669"/>
    <property type="match status" value="1"/>
</dbReference>
<dbReference type="InterPro" id="IPR031420">
    <property type="entry name" value="UPF0669"/>
</dbReference>
<dbReference type="OrthoDB" id="10046613at2759"/>
<dbReference type="GO" id="GO:0005576">
    <property type="term" value="C:extracellular region"/>
    <property type="evidence" value="ECO:0007669"/>
    <property type="project" value="UniProtKB-SubCell"/>
</dbReference>
<evidence type="ECO:0000313" key="6">
    <source>
        <dbReference type="EnsemblMetazoa" id="CLYHEMP013167.1"/>
    </source>
</evidence>
<organism evidence="6 7">
    <name type="scientific">Clytia hemisphaerica</name>
    <dbReference type="NCBI Taxonomy" id="252671"/>
    <lineage>
        <taxon>Eukaryota</taxon>
        <taxon>Metazoa</taxon>
        <taxon>Cnidaria</taxon>
        <taxon>Hydrozoa</taxon>
        <taxon>Hydroidolina</taxon>
        <taxon>Leptothecata</taxon>
        <taxon>Obeliida</taxon>
        <taxon>Clytiidae</taxon>
        <taxon>Clytia</taxon>
    </lineage>
</organism>
<dbReference type="GeneID" id="136801054"/>
<proteinExistence type="inferred from homology"/>
<evidence type="ECO:0000256" key="1">
    <source>
        <dbReference type="ARBA" id="ARBA00004613"/>
    </source>
</evidence>
<evidence type="ECO:0000256" key="2">
    <source>
        <dbReference type="ARBA" id="ARBA00008960"/>
    </source>
</evidence>
<evidence type="ECO:0000256" key="5">
    <source>
        <dbReference type="ARBA" id="ARBA00023180"/>
    </source>
</evidence>
<keyword evidence="3" id="KW-0964">Secreted</keyword>
<name>A0A7M5WUL2_9CNID</name>
<dbReference type="PANTHER" id="PTHR31703:SF2">
    <property type="entry name" value="UPF0669 PROTEIN C6ORF120"/>
    <property type="match status" value="1"/>
</dbReference>
<evidence type="ECO:0000256" key="3">
    <source>
        <dbReference type="ARBA" id="ARBA00022525"/>
    </source>
</evidence>